<dbReference type="InterPro" id="IPR011663">
    <property type="entry name" value="UTRA"/>
</dbReference>
<dbReference type="InterPro" id="IPR028978">
    <property type="entry name" value="Chorismate_lyase_/UTRA_dom_sf"/>
</dbReference>
<evidence type="ECO:0000256" key="1">
    <source>
        <dbReference type="ARBA" id="ARBA00023015"/>
    </source>
</evidence>
<dbReference type="PANTHER" id="PTHR44846">
    <property type="entry name" value="MANNOSYL-D-GLYCERATE TRANSPORT/METABOLISM SYSTEM REPRESSOR MNGR-RELATED"/>
    <property type="match status" value="1"/>
</dbReference>
<keyword evidence="6" id="KW-1185">Reference proteome</keyword>
<dbReference type="SUPFAM" id="SSF46785">
    <property type="entry name" value="Winged helix' DNA-binding domain"/>
    <property type="match status" value="1"/>
</dbReference>
<evidence type="ECO:0000259" key="4">
    <source>
        <dbReference type="PROSITE" id="PS50949"/>
    </source>
</evidence>
<name>A0A7W7CHC2_9PSEU</name>
<keyword evidence="2" id="KW-0238">DNA-binding</keyword>
<dbReference type="InterPro" id="IPR050679">
    <property type="entry name" value="Bact_HTH_transcr_reg"/>
</dbReference>
<dbReference type="PROSITE" id="PS50949">
    <property type="entry name" value="HTH_GNTR"/>
    <property type="match status" value="1"/>
</dbReference>
<dbReference type="PANTHER" id="PTHR44846:SF1">
    <property type="entry name" value="MANNOSYL-D-GLYCERATE TRANSPORT_METABOLISM SYSTEM REPRESSOR MNGR-RELATED"/>
    <property type="match status" value="1"/>
</dbReference>
<evidence type="ECO:0000256" key="3">
    <source>
        <dbReference type="ARBA" id="ARBA00023163"/>
    </source>
</evidence>
<reference evidence="5 6" key="1">
    <citation type="submission" date="2020-08" db="EMBL/GenBank/DDBJ databases">
        <title>Sequencing the genomes of 1000 actinobacteria strains.</title>
        <authorList>
            <person name="Klenk H.-P."/>
        </authorList>
    </citation>
    <scope>NUCLEOTIDE SEQUENCE [LARGE SCALE GENOMIC DNA]</scope>
    <source>
        <strain evidence="5 6">DSM 44230</strain>
    </source>
</reference>
<dbReference type="InterPro" id="IPR036388">
    <property type="entry name" value="WH-like_DNA-bd_sf"/>
</dbReference>
<sequence>MTRAVAYKRERVREYLLELVETRPPGTSIPSERTLCALLSVSRPTLRAAVDELVHNGLLVREHGRGMFVAQAKITQELVGADTVLSAPRADGQWRSRVLELVRVPAGARIGRKLGVSPAAEVLCVTRLRLVDGVAIALEWLHIPAEVAADLSTVDFEGAGLYAALRARGVLVQEATQSIEPTVTDEAESALLGVPVLSPALLFERCTTDAAGRVVEYARSIYRGDRYRIVSRLSLA</sequence>
<dbReference type="SUPFAM" id="SSF64288">
    <property type="entry name" value="Chorismate lyase-like"/>
    <property type="match status" value="1"/>
</dbReference>
<dbReference type="GO" id="GO:0003677">
    <property type="term" value="F:DNA binding"/>
    <property type="evidence" value="ECO:0007669"/>
    <property type="project" value="UniProtKB-KW"/>
</dbReference>
<dbReference type="EMBL" id="JACHMH010000001">
    <property type="protein sequence ID" value="MBB4681120.1"/>
    <property type="molecule type" value="Genomic_DNA"/>
</dbReference>
<dbReference type="RefSeq" id="WP_312988848.1">
    <property type="nucleotide sequence ID" value="NZ_BAAAUI010000097.1"/>
</dbReference>
<dbReference type="Pfam" id="PF00392">
    <property type="entry name" value="GntR"/>
    <property type="match status" value="1"/>
</dbReference>
<dbReference type="Gene3D" id="3.40.1410.10">
    <property type="entry name" value="Chorismate lyase-like"/>
    <property type="match status" value="1"/>
</dbReference>
<dbReference type="GO" id="GO:0045892">
    <property type="term" value="P:negative regulation of DNA-templated transcription"/>
    <property type="evidence" value="ECO:0007669"/>
    <property type="project" value="TreeGrafter"/>
</dbReference>
<dbReference type="Gene3D" id="1.10.10.10">
    <property type="entry name" value="Winged helix-like DNA-binding domain superfamily/Winged helix DNA-binding domain"/>
    <property type="match status" value="1"/>
</dbReference>
<keyword evidence="1" id="KW-0805">Transcription regulation</keyword>
<evidence type="ECO:0000313" key="5">
    <source>
        <dbReference type="EMBL" id="MBB4681120.1"/>
    </source>
</evidence>
<dbReference type="CDD" id="cd07377">
    <property type="entry name" value="WHTH_GntR"/>
    <property type="match status" value="1"/>
</dbReference>
<dbReference type="SMART" id="SM00345">
    <property type="entry name" value="HTH_GNTR"/>
    <property type="match status" value="1"/>
</dbReference>
<proteinExistence type="predicted"/>
<dbReference type="GO" id="GO:0003700">
    <property type="term" value="F:DNA-binding transcription factor activity"/>
    <property type="evidence" value="ECO:0007669"/>
    <property type="project" value="InterPro"/>
</dbReference>
<evidence type="ECO:0000313" key="6">
    <source>
        <dbReference type="Proteomes" id="UP000533598"/>
    </source>
</evidence>
<gene>
    <name evidence="5" type="ORF">HNR67_007238</name>
</gene>
<dbReference type="SMART" id="SM00866">
    <property type="entry name" value="UTRA"/>
    <property type="match status" value="1"/>
</dbReference>
<feature type="domain" description="HTH gntR-type" evidence="4">
    <location>
        <begin position="2"/>
        <end position="72"/>
    </location>
</feature>
<dbReference type="Proteomes" id="UP000533598">
    <property type="component" value="Unassembled WGS sequence"/>
</dbReference>
<dbReference type="PRINTS" id="PR00035">
    <property type="entry name" value="HTHGNTR"/>
</dbReference>
<evidence type="ECO:0000256" key="2">
    <source>
        <dbReference type="ARBA" id="ARBA00023125"/>
    </source>
</evidence>
<organism evidence="5 6">
    <name type="scientific">Crossiella cryophila</name>
    <dbReference type="NCBI Taxonomy" id="43355"/>
    <lineage>
        <taxon>Bacteria</taxon>
        <taxon>Bacillati</taxon>
        <taxon>Actinomycetota</taxon>
        <taxon>Actinomycetes</taxon>
        <taxon>Pseudonocardiales</taxon>
        <taxon>Pseudonocardiaceae</taxon>
        <taxon>Crossiella</taxon>
    </lineage>
</organism>
<keyword evidence="3" id="KW-0804">Transcription</keyword>
<comment type="caution">
    <text evidence="5">The sequence shown here is derived from an EMBL/GenBank/DDBJ whole genome shotgun (WGS) entry which is preliminary data.</text>
</comment>
<dbReference type="AlphaFoldDB" id="A0A7W7CHC2"/>
<protein>
    <submittedName>
        <fullName evidence="5">GntR family transcriptional regulator</fullName>
    </submittedName>
</protein>
<dbReference type="Pfam" id="PF07702">
    <property type="entry name" value="UTRA"/>
    <property type="match status" value="1"/>
</dbReference>
<dbReference type="InterPro" id="IPR000524">
    <property type="entry name" value="Tscrpt_reg_HTH_GntR"/>
</dbReference>
<accession>A0A7W7CHC2</accession>
<dbReference type="InterPro" id="IPR036390">
    <property type="entry name" value="WH_DNA-bd_sf"/>
</dbReference>